<sequence length="450" mass="52709">MTLFRVEYRYMVNILLLINLLLCFYILIKKYLLVKKVKLDHVFLFIIGFIFYWLLPIAIGENNLFHHYPMMNTWYNYYQNISEENKVYYLLTCSAVIVTFLISDYLCNKSLIKNLKYYKSKTELYVSRKILSFFLYFTFLIYVLYLLKIKDKLFTGYTLEYSIDDRGFLIGLSYVILAICFIYTTKNDLDKNFINRSLGLKIFYNKYFFIYFISSLFILSLGTRLYFISSVFMLLSYITTYHSGLSKGKLFFSIIVLILFMSIVGILRFGSTEFSFENIMYVFLGESLYTGFSLLSFIALDFLSIINLPTSLFSQFINLIPTFLLPNKLEYIIDFNDMGYHIYAPLGALNSFVSLNINFGILGTICFIIVFVILLNIVKNLGQLNSFYRVIYVFINGAIPFSFFRDPFSISIVKLIFQYSLLLPVILVLIVHVISIVLLKNRVINISLKG</sequence>
<keyword evidence="1" id="KW-0812">Transmembrane</keyword>
<reference evidence="2 3" key="1">
    <citation type="submission" date="2018-06" db="EMBL/GenBank/DDBJ databases">
        <title>Genomic Encyclopedia of Type Strains, Phase III (KMG-III): the genomes of soil and plant-associated and newly described type strains.</title>
        <authorList>
            <person name="Whitman W."/>
        </authorList>
    </citation>
    <scope>NUCLEOTIDE SEQUENCE [LARGE SCALE GENOMIC DNA]</scope>
    <source>
        <strain evidence="2 3">CGMCC 1.8979</strain>
    </source>
</reference>
<comment type="caution">
    <text evidence="2">The sequence shown here is derived from an EMBL/GenBank/DDBJ whole genome shotgun (WGS) entry which is preliminary data.</text>
</comment>
<feature type="transmembrane region" description="Helical" evidence="1">
    <location>
        <begin position="207"/>
        <end position="238"/>
    </location>
</feature>
<organism evidence="2 3">
    <name type="scientific">Paranoxybacillus vitaminiphilus</name>
    <dbReference type="NCBI Taxonomy" id="581036"/>
    <lineage>
        <taxon>Bacteria</taxon>
        <taxon>Bacillati</taxon>
        <taxon>Bacillota</taxon>
        <taxon>Bacilli</taxon>
        <taxon>Bacillales</taxon>
        <taxon>Anoxybacillaceae</taxon>
        <taxon>Paranoxybacillus</taxon>
    </lineage>
</organism>
<evidence type="ECO:0000313" key="3">
    <source>
        <dbReference type="Proteomes" id="UP000248555"/>
    </source>
</evidence>
<dbReference type="AlphaFoldDB" id="A0A327YJ53"/>
<keyword evidence="3" id="KW-1185">Reference proteome</keyword>
<accession>A0A327YJ53</accession>
<evidence type="ECO:0008006" key="4">
    <source>
        <dbReference type="Google" id="ProtNLM"/>
    </source>
</evidence>
<dbReference type="EMBL" id="QLMH01000004">
    <property type="protein sequence ID" value="RAK20392.1"/>
    <property type="molecule type" value="Genomic_DNA"/>
</dbReference>
<keyword evidence="1" id="KW-1133">Transmembrane helix</keyword>
<gene>
    <name evidence="2" type="ORF">B0I26_10443</name>
</gene>
<keyword evidence="1" id="KW-0472">Membrane</keyword>
<feature type="transmembrane region" description="Helical" evidence="1">
    <location>
        <begin position="387"/>
        <end position="404"/>
    </location>
</feature>
<dbReference type="Proteomes" id="UP000248555">
    <property type="component" value="Unassembled WGS sequence"/>
</dbReference>
<feature type="transmembrane region" description="Helical" evidence="1">
    <location>
        <begin position="40"/>
        <end position="59"/>
    </location>
</feature>
<evidence type="ECO:0000256" key="1">
    <source>
        <dbReference type="SAM" id="Phobius"/>
    </source>
</evidence>
<feature type="transmembrane region" description="Helical" evidence="1">
    <location>
        <begin position="281"/>
        <end position="306"/>
    </location>
</feature>
<protein>
    <recommendedName>
        <fullName evidence="4">Oligosaccharide repeat unit polymerase</fullName>
    </recommendedName>
</protein>
<evidence type="ECO:0000313" key="2">
    <source>
        <dbReference type="EMBL" id="RAK20392.1"/>
    </source>
</evidence>
<name>A0A327YJ53_9BACL</name>
<feature type="transmembrane region" description="Helical" evidence="1">
    <location>
        <begin position="250"/>
        <end position="269"/>
    </location>
</feature>
<feature type="transmembrane region" description="Helical" evidence="1">
    <location>
        <begin position="12"/>
        <end position="28"/>
    </location>
</feature>
<feature type="transmembrane region" description="Helical" evidence="1">
    <location>
        <begin position="416"/>
        <end position="439"/>
    </location>
</feature>
<feature type="transmembrane region" description="Helical" evidence="1">
    <location>
        <begin position="355"/>
        <end position="375"/>
    </location>
</feature>
<feature type="transmembrane region" description="Helical" evidence="1">
    <location>
        <begin position="167"/>
        <end position="186"/>
    </location>
</feature>
<feature type="transmembrane region" description="Helical" evidence="1">
    <location>
        <begin position="87"/>
        <end position="107"/>
    </location>
</feature>
<proteinExistence type="predicted"/>
<feature type="transmembrane region" description="Helical" evidence="1">
    <location>
        <begin position="128"/>
        <end position="147"/>
    </location>
</feature>